<protein>
    <recommendedName>
        <fullName evidence="4">Transmembrane protein</fullName>
    </recommendedName>
</protein>
<dbReference type="EMBL" id="JH719381">
    <property type="protein sequence ID" value="EJB05900.1"/>
    <property type="molecule type" value="Genomic_DNA"/>
</dbReference>
<evidence type="ECO:0000313" key="3">
    <source>
        <dbReference type="Proteomes" id="UP000005092"/>
    </source>
</evidence>
<feature type="transmembrane region" description="Helical" evidence="1">
    <location>
        <begin position="7"/>
        <end position="26"/>
    </location>
</feature>
<reference evidence="2 3" key="1">
    <citation type="submission" date="2012-02" db="EMBL/GenBank/DDBJ databases">
        <title>Improved High-Quality Draft Sequence of Rhizobium leguminosarum bv. trifolii WSM597.</title>
        <authorList>
            <consortium name="US DOE Joint Genome Institute"/>
            <person name="Lucas S."/>
            <person name="Han J."/>
            <person name="Lapidus A."/>
            <person name="Cheng J.-F."/>
            <person name="Goodwin L."/>
            <person name="Pitluck S."/>
            <person name="Peters L."/>
            <person name="Ovchinnikova G."/>
            <person name="Held B."/>
            <person name="Detter J.C."/>
            <person name="Han C."/>
            <person name="Tapia R."/>
            <person name="Land M."/>
            <person name="Hauser L."/>
            <person name="Kyrpides N."/>
            <person name="Ivanova N."/>
            <person name="Pagani I."/>
            <person name="Brau L."/>
            <person name="Yates R."/>
            <person name="O'Hara G."/>
            <person name="Rui T."/>
            <person name="Howieson J."/>
            <person name="Reeve W."/>
            <person name="Woyke T."/>
        </authorList>
    </citation>
    <scope>NUCLEOTIDE SEQUENCE [LARGE SCALE GENOMIC DNA]</scope>
    <source>
        <strain evidence="2 3">WSM597</strain>
    </source>
</reference>
<accession>J0H6U7</accession>
<dbReference type="Proteomes" id="UP000005092">
    <property type="component" value="Unassembled WGS sequence"/>
</dbReference>
<name>J0H6U7_RHILT</name>
<sequence length="124" mass="14108">MEYWFSYLMSCFHMAFQNAAFFMATVRNDLFLLDGRQFAALVFGVVGVIVILFAALIRTSLRLRRSAVALRSLSDDLAQVTQDLNVERLWRLAGGDGTERPSAESLKELYRILARHHDDASYMA</sequence>
<dbReference type="OrthoDB" id="8369533at2"/>
<proteinExistence type="predicted"/>
<feature type="transmembrane region" description="Helical" evidence="1">
    <location>
        <begin position="38"/>
        <end position="57"/>
    </location>
</feature>
<dbReference type="HOGENOM" id="CLU_163369_0_0_5"/>
<keyword evidence="1" id="KW-0812">Transmembrane</keyword>
<organism evidence="2 3">
    <name type="scientific">Rhizobium leguminosarum bv. trifolii WSM597</name>
    <dbReference type="NCBI Taxonomy" id="754764"/>
    <lineage>
        <taxon>Bacteria</taxon>
        <taxon>Pseudomonadati</taxon>
        <taxon>Pseudomonadota</taxon>
        <taxon>Alphaproteobacteria</taxon>
        <taxon>Hyphomicrobiales</taxon>
        <taxon>Rhizobiaceae</taxon>
        <taxon>Rhizobium/Agrobacterium group</taxon>
        <taxon>Rhizobium</taxon>
    </lineage>
</organism>
<keyword evidence="1" id="KW-1133">Transmembrane helix</keyword>
<keyword evidence="1" id="KW-0472">Membrane</keyword>
<evidence type="ECO:0000256" key="1">
    <source>
        <dbReference type="SAM" id="Phobius"/>
    </source>
</evidence>
<gene>
    <name evidence="2" type="ORF">Rleg9DRAFT_4791</name>
</gene>
<evidence type="ECO:0000313" key="2">
    <source>
        <dbReference type="EMBL" id="EJB05900.1"/>
    </source>
</evidence>
<dbReference type="AlphaFoldDB" id="J0H6U7"/>
<evidence type="ECO:0008006" key="4">
    <source>
        <dbReference type="Google" id="ProtNLM"/>
    </source>
</evidence>